<reference evidence="1 2" key="1">
    <citation type="submission" date="2017-09" db="EMBL/GenBank/DDBJ databases">
        <title>Large-scale bioinformatics analysis of Bacillus genomes uncovers conserved roles of natural products in bacterial physiology.</title>
        <authorList>
            <consortium name="Agbiome Team Llc"/>
            <person name="Bleich R.M."/>
            <person name="Grubbs K.J."/>
            <person name="Santa Maria K.C."/>
            <person name="Allen S.E."/>
            <person name="Farag S."/>
            <person name="Shank E.A."/>
            <person name="Bowers A."/>
        </authorList>
    </citation>
    <scope>NUCLEOTIDE SEQUENCE [LARGE SCALE GENOMIC DNA]</scope>
    <source>
        <strain evidence="1 2">AFS060060</strain>
    </source>
</reference>
<evidence type="ECO:0000313" key="1">
    <source>
        <dbReference type="EMBL" id="PFV27520.1"/>
    </source>
</evidence>
<accession>A0A9X7BL35</accession>
<dbReference type="Proteomes" id="UP000223366">
    <property type="component" value="Unassembled WGS sequence"/>
</dbReference>
<sequence length="24" mass="2764">MMWANIKLSKGGIYMPHIVFRGIT</sequence>
<name>A0A9X7BL35_BACTU</name>
<gene>
    <name evidence="1" type="ORF">COK99_23610</name>
</gene>
<proteinExistence type="predicted"/>
<comment type="caution">
    <text evidence="1">The sequence shown here is derived from an EMBL/GenBank/DDBJ whole genome shotgun (WGS) entry which is preliminary data.</text>
</comment>
<organism evidence="1 2">
    <name type="scientific">Bacillus thuringiensis</name>
    <dbReference type="NCBI Taxonomy" id="1428"/>
    <lineage>
        <taxon>Bacteria</taxon>
        <taxon>Bacillati</taxon>
        <taxon>Bacillota</taxon>
        <taxon>Bacilli</taxon>
        <taxon>Bacillales</taxon>
        <taxon>Bacillaceae</taxon>
        <taxon>Bacillus</taxon>
        <taxon>Bacillus cereus group</taxon>
    </lineage>
</organism>
<evidence type="ECO:0000313" key="2">
    <source>
        <dbReference type="Proteomes" id="UP000223366"/>
    </source>
</evidence>
<dbReference type="AlphaFoldDB" id="A0A9X7BL35"/>
<dbReference type="EMBL" id="NVDU01000058">
    <property type="protein sequence ID" value="PFV27520.1"/>
    <property type="molecule type" value="Genomic_DNA"/>
</dbReference>
<protein>
    <submittedName>
        <fullName evidence="1">Uncharacterized protein</fullName>
    </submittedName>
</protein>
<feature type="non-terminal residue" evidence="1">
    <location>
        <position position="24"/>
    </location>
</feature>